<name>A0ACC0LM29_RHOML</name>
<evidence type="ECO:0000313" key="1">
    <source>
        <dbReference type="EMBL" id="KAI8529685.1"/>
    </source>
</evidence>
<sequence>MASFSEGLFLCEKVGVDLSVLVEVASFTGRHQCTYVFNERTFNGHGHSSTLYNQQWLPMGVCWSSLYWLNEFMQCNLKIIASCYEYTLKHLSSMFLCI</sequence>
<dbReference type="Proteomes" id="UP001062846">
    <property type="component" value="Chromosome 12"/>
</dbReference>
<keyword evidence="2" id="KW-1185">Reference proteome</keyword>
<comment type="caution">
    <text evidence="1">The sequence shown here is derived from an EMBL/GenBank/DDBJ whole genome shotgun (WGS) entry which is preliminary data.</text>
</comment>
<proteinExistence type="predicted"/>
<reference evidence="1" key="1">
    <citation type="submission" date="2022-02" db="EMBL/GenBank/DDBJ databases">
        <title>Plant Genome Project.</title>
        <authorList>
            <person name="Zhang R.-G."/>
        </authorList>
    </citation>
    <scope>NUCLEOTIDE SEQUENCE</scope>
    <source>
        <strain evidence="1">AT1</strain>
    </source>
</reference>
<gene>
    <name evidence="1" type="ORF">RHMOL_Rhmol12G0243800</name>
</gene>
<protein>
    <submittedName>
        <fullName evidence="1">Uncharacterized protein</fullName>
    </submittedName>
</protein>
<accession>A0ACC0LM29</accession>
<evidence type="ECO:0000313" key="2">
    <source>
        <dbReference type="Proteomes" id="UP001062846"/>
    </source>
</evidence>
<organism evidence="1 2">
    <name type="scientific">Rhododendron molle</name>
    <name type="common">Chinese azalea</name>
    <name type="synonym">Azalea mollis</name>
    <dbReference type="NCBI Taxonomy" id="49168"/>
    <lineage>
        <taxon>Eukaryota</taxon>
        <taxon>Viridiplantae</taxon>
        <taxon>Streptophyta</taxon>
        <taxon>Embryophyta</taxon>
        <taxon>Tracheophyta</taxon>
        <taxon>Spermatophyta</taxon>
        <taxon>Magnoliopsida</taxon>
        <taxon>eudicotyledons</taxon>
        <taxon>Gunneridae</taxon>
        <taxon>Pentapetalae</taxon>
        <taxon>asterids</taxon>
        <taxon>Ericales</taxon>
        <taxon>Ericaceae</taxon>
        <taxon>Ericoideae</taxon>
        <taxon>Rhodoreae</taxon>
        <taxon>Rhododendron</taxon>
    </lineage>
</organism>
<dbReference type="EMBL" id="CM046399">
    <property type="protein sequence ID" value="KAI8529685.1"/>
    <property type="molecule type" value="Genomic_DNA"/>
</dbReference>